<organism evidence="1 2">
    <name type="scientific">Sporofaciens musculi</name>
    <dbReference type="NCBI Taxonomy" id="2681861"/>
    <lineage>
        <taxon>Bacteria</taxon>
        <taxon>Bacillati</taxon>
        <taxon>Bacillota</taxon>
        <taxon>Clostridia</taxon>
        <taxon>Lachnospirales</taxon>
        <taxon>Lachnospiraceae</taxon>
        <taxon>Sporofaciens</taxon>
    </lineage>
</organism>
<dbReference type="Proteomes" id="UP000460412">
    <property type="component" value="Unassembled WGS sequence"/>
</dbReference>
<reference evidence="1 2" key="1">
    <citation type="submission" date="2019-12" db="EMBL/GenBank/DDBJ databases">
        <title>Sporaefaciens musculi gen. nov., sp. nov., a novel bacterium isolated from the caecum of an obese mouse.</title>
        <authorList>
            <person name="Rasmussen T.S."/>
            <person name="Streidl T."/>
            <person name="Hitch T.C.A."/>
            <person name="Wortmann E."/>
            <person name="Deptula P."/>
            <person name="Hansen M."/>
            <person name="Nielsen D.S."/>
            <person name="Clavel T."/>
            <person name="Vogensen F.K."/>
        </authorList>
    </citation>
    <scope>NUCLEOTIDE SEQUENCE [LARGE SCALE GENOMIC DNA]</scope>
    <source>
        <strain evidence="1 2">WCA-9-b2</strain>
        <plasmid evidence="1">unnamed</plasmid>
    </source>
</reference>
<sequence>MEIGFYTNNYVNTYNNKSVKNKKSFDGLDILGPEAPNEVKEAWNKAEKECGINGYGYGVNSGGKLTCLTSLFAMSLESAYNGGGRDILGTTVHSAKTAVQKALDRLGIPQDSKEKKGEVFLRIIFALFKLR</sequence>
<protein>
    <submittedName>
        <fullName evidence="1">Uncharacterized protein</fullName>
    </submittedName>
</protein>
<name>A0A7X3MMC3_9FIRM</name>
<dbReference type="AlphaFoldDB" id="A0A7X3MMC3"/>
<keyword evidence="1" id="KW-0614">Plasmid</keyword>
<evidence type="ECO:0000313" key="1">
    <source>
        <dbReference type="EMBL" id="MXP78967.1"/>
    </source>
</evidence>
<gene>
    <name evidence="1" type="ORF">GN277_27740</name>
</gene>
<proteinExistence type="predicted"/>
<dbReference type="RefSeq" id="WP_159757392.1">
    <property type="nucleotide sequence ID" value="NZ_WUQX01000003.1"/>
</dbReference>
<evidence type="ECO:0000313" key="2">
    <source>
        <dbReference type="Proteomes" id="UP000460412"/>
    </source>
</evidence>
<accession>A0A7X3MMC3</accession>
<keyword evidence="2" id="KW-1185">Reference proteome</keyword>
<geneLocation type="plasmid" evidence="1">
    <name>unnamed</name>
</geneLocation>
<dbReference type="EMBL" id="WUQX01000003">
    <property type="protein sequence ID" value="MXP78967.1"/>
    <property type="molecule type" value="Genomic_DNA"/>
</dbReference>
<comment type="caution">
    <text evidence="1">The sequence shown here is derived from an EMBL/GenBank/DDBJ whole genome shotgun (WGS) entry which is preliminary data.</text>
</comment>